<evidence type="ECO:0000313" key="1">
    <source>
        <dbReference type="EMBL" id="CAH0108467.1"/>
    </source>
</evidence>
<accession>A0A8J2WR96</accession>
<sequence>MLKFKVRLMQTLPPTYINRRQIRELFEETYTFRQQQQKLTLFTPTKLFAEYPRMLDTDNGVLILDDFRRKYPQARDLYSNFTEKYLARVNRLMELDNEIKTQCNDEFLASILNVMKLLPEIRRVKCRSFQAKLNLLVQFVEENTEIEEYLHYPPYIKPLFHFFEQRVVQIASMSASTADFVSRLESIQPL</sequence>
<reference evidence="1" key="1">
    <citation type="submission" date="2021-11" db="EMBL/GenBank/DDBJ databases">
        <authorList>
            <person name="Schell T."/>
        </authorList>
    </citation>
    <scope>NUCLEOTIDE SEQUENCE</scope>
    <source>
        <strain evidence="1">M5</strain>
    </source>
</reference>
<dbReference type="Proteomes" id="UP000789390">
    <property type="component" value="Unassembled WGS sequence"/>
</dbReference>
<gene>
    <name evidence="1" type="ORF">DGAL_LOCUS11856</name>
</gene>
<keyword evidence="2" id="KW-1185">Reference proteome</keyword>
<comment type="caution">
    <text evidence="1">The sequence shown here is derived from an EMBL/GenBank/DDBJ whole genome shotgun (WGS) entry which is preliminary data.</text>
</comment>
<name>A0A8J2WR96_9CRUS</name>
<dbReference type="AlphaFoldDB" id="A0A8J2WR96"/>
<dbReference type="OrthoDB" id="10053555at2759"/>
<proteinExistence type="predicted"/>
<protein>
    <submittedName>
        <fullName evidence="1">Uncharacterized protein</fullName>
    </submittedName>
</protein>
<dbReference type="EMBL" id="CAKKLH010000284">
    <property type="protein sequence ID" value="CAH0108467.1"/>
    <property type="molecule type" value="Genomic_DNA"/>
</dbReference>
<organism evidence="1 2">
    <name type="scientific">Daphnia galeata</name>
    <dbReference type="NCBI Taxonomy" id="27404"/>
    <lineage>
        <taxon>Eukaryota</taxon>
        <taxon>Metazoa</taxon>
        <taxon>Ecdysozoa</taxon>
        <taxon>Arthropoda</taxon>
        <taxon>Crustacea</taxon>
        <taxon>Branchiopoda</taxon>
        <taxon>Diplostraca</taxon>
        <taxon>Cladocera</taxon>
        <taxon>Anomopoda</taxon>
        <taxon>Daphniidae</taxon>
        <taxon>Daphnia</taxon>
    </lineage>
</organism>
<evidence type="ECO:0000313" key="2">
    <source>
        <dbReference type="Proteomes" id="UP000789390"/>
    </source>
</evidence>